<keyword evidence="6" id="KW-0479">Metal-binding</keyword>
<dbReference type="InterPro" id="IPR016174">
    <property type="entry name" value="Di-haem_cyt_TM"/>
</dbReference>
<dbReference type="InterPro" id="IPR052168">
    <property type="entry name" value="Cytochrome_b561_oxidase"/>
</dbReference>
<keyword evidence="2" id="KW-0813">Transport</keyword>
<dbReference type="PANTHER" id="PTHR30529:SF1">
    <property type="entry name" value="CYTOCHROME B561 HOMOLOG 2"/>
    <property type="match status" value="1"/>
</dbReference>
<evidence type="ECO:0000256" key="9">
    <source>
        <dbReference type="ARBA" id="ARBA00023004"/>
    </source>
</evidence>
<evidence type="ECO:0000256" key="5">
    <source>
        <dbReference type="ARBA" id="ARBA00022692"/>
    </source>
</evidence>
<evidence type="ECO:0000256" key="11">
    <source>
        <dbReference type="ARBA" id="ARBA00037975"/>
    </source>
</evidence>
<evidence type="ECO:0000256" key="7">
    <source>
        <dbReference type="ARBA" id="ARBA00022982"/>
    </source>
</evidence>
<evidence type="ECO:0000313" key="14">
    <source>
        <dbReference type="EMBL" id="MEA5480148.1"/>
    </source>
</evidence>
<evidence type="ECO:0000256" key="1">
    <source>
        <dbReference type="ARBA" id="ARBA00004651"/>
    </source>
</evidence>
<dbReference type="PANTHER" id="PTHR30529">
    <property type="entry name" value="CYTOCHROME B561"/>
    <property type="match status" value="1"/>
</dbReference>
<keyword evidence="3" id="KW-1003">Cell membrane</keyword>
<evidence type="ECO:0000256" key="6">
    <source>
        <dbReference type="ARBA" id="ARBA00022723"/>
    </source>
</evidence>
<keyword evidence="5 12" id="KW-0812">Transmembrane</keyword>
<dbReference type="Proteomes" id="UP001301388">
    <property type="component" value="Unassembled WGS sequence"/>
</dbReference>
<evidence type="ECO:0000256" key="3">
    <source>
        <dbReference type="ARBA" id="ARBA00022475"/>
    </source>
</evidence>
<dbReference type="EMBL" id="JAYGIE010000111">
    <property type="protein sequence ID" value="MEA5480148.1"/>
    <property type="molecule type" value="Genomic_DNA"/>
</dbReference>
<comment type="caution">
    <text evidence="14">The sequence shown here is derived from an EMBL/GenBank/DDBJ whole genome shotgun (WGS) entry which is preliminary data.</text>
</comment>
<feature type="transmembrane region" description="Helical" evidence="12">
    <location>
        <begin position="21"/>
        <end position="44"/>
    </location>
</feature>
<dbReference type="Pfam" id="PF01292">
    <property type="entry name" value="Ni_hydr_CYTB"/>
    <property type="match status" value="1"/>
</dbReference>
<name>A0ABU5TRN9_9CYAN</name>
<feature type="transmembrane region" description="Helical" evidence="12">
    <location>
        <begin position="155"/>
        <end position="173"/>
    </location>
</feature>
<reference evidence="14 15" key="1">
    <citation type="submission" date="2023-12" db="EMBL/GenBank/DDBJ databases">
        <title>Baltic Sea Cyanobacteria.</title>
        <authorList>
            <person name="Delbaje E."/>
            <person name="Fewer D.P."/>
            <person name="Shishido T.K."/>
        </authorList>
    </citation>
    <scope>NUCLEOTIDE SEQUENCE [LARGE SCALE GENOMIC DNA]</scope>
    <source>
        <strain evidence="14 15">UHCC 0370</strain>
    </source>
</reference>
<comment type="similarity">
    <text evidence="11">Belongs to the cytochrome b561 family.</text>
</comment>
<dbReference type="InterPro" id="IPR011577">
    <property type="entry name" value="Cyt_b561_bac/Ni-Hgenase"/>
</dbReference>
<dbReference type="RefSeq" id="WP_281008714.1">
    <property type="nucleotide sequence ID" value="NZ_JAYGIE010000111.1"/>
</dbReference>
<feature type="domain" description="Cytochrome b561 bacterial/Ni-hydrogenase" evidence="13">
    <location>
        <begin position="25"/>
        <end position="172"/>
    </location>
</feature>
<sequence>MKEVKSVEQSQTKKPRFNSAFQRLMSVHWWMAGLYLILFMGGTFMARLPRSEFRGALYDFHKSIAVLTIILLVWRIATLIQVLLKKYRSRLPKLSNQWIKNFVLHTFIYGFMVGVPITGFFFSNSFRANNVSLFGLVLPDIFPENKNLVQIGRSLHFWLAYTFLTFIALHLISQWKVAKANWRRFVGFVQVKFIKE</sequence>
<feature type="transmembrane region" description="Helical" evidence="12">
    <location>
        <begin position="104"/>
        <end position="123"/>
    </location>
</feature>
<comment type="subcellular location">
    <subcellularLocation>
        <location evidence="1">Cell membrane</location>
        <topology evidence="1">Multi-pass membrane protein</topology>
    </subcellularLocation>
</comment>
<feature type="transmembrane region" description="Helical" evidence="12">
    <location>
        <begin position="64"/>
        <end position="84"/>
    </location>
</feature>
<accession>A0ABU5TRN9</accession>
<keyword evidence="8 12" id="KW-1133">Transmembrane helix</keyword>
<keyword evidence="4" id="KW-0349">Heme</keyword>
<keyword evidence="7" id="KW-0249">Electron transport</keyword>
<evidence type="ECO:0000259" key="13">
    <source>
        <dbReference type="Pfam" id="PF01292"/>
    </source>
</evidence>
<gene>
    <name evidence="14" type="ORF">VB774_21165</name>
</gene>
<dbReference type="SUPFAM" id="SSF81342">
    <property type="entry name" value="Transmembrane di-heme cytochromes"/>
    <property type="match status" value="1"/>
</dbReference>
<proteinExistence type="inferred from homology"/>
<evidence type="ECO:0000256" key="8">
    <source>
        <dbReference type="ARBA" id="ARBA00022989"/>
    </source>
</evidence>
<keyword evidence="15" id="KW-1185">Reference proteome</keyword>
<protein>
    <submittedName>
        <fullName evidence="14">Cytochrome b/b6 domain-containing protein</fullName>
    </submittedName>
</protein>
<evidence type="ECO:0000256" key="4">
    <source>
        <dbReference type="ARBA" id="ARBA00022617"/>
    </source>
</evidence>
<evidence type="ECO:0000313" key="15">
    <source>
        <dbReference type="Proteomes" id="UP001301388"/>
    </source>
</evidence>
<evidence type="ECO:0000256" key="10">
    <source>
        <dbReference type="ARBA" id="ARBA00023136"/>
    </source>
</evidence>
<organism evidence="14 15">
    <name type="scientific">Pseudanabaena galeata UHCC 0370</name>
    <dbReference type="NCBI Taxonomy" id="3110310"/>
    <lineage>
        <taxon>Bacteria</taxon>
        <taxon>Bacillati</taxon>
        <taxon>Cyanobacteriota</taxon>
        <taxon>Cyanophyceae</taxon>
        <taxon>Pseudanabaenales</taxon>
        <taxon>Pseudanabaenaceae</taxon>
        <taxon>Pseudanabaena</taxon>
    </lineage>
</organism>
<keyword evidence="9" id="KW-0408">Iron</keyword>
<keyword evidence="10 12" id="KW-0472">Membrane</keyword>
<evidence type="ECO:0000256" key="12">
    <source>
        <dbReference type="SAM" id="Phobius"/>
    </source>
</evidence>
<evidence type="ECO:0000256" key="2">
    <source>
        <dbReference type="ARBA" id="ARBA00022448"/>
    </source>
</evidence>